<organism evidence="2 3">
    <name type="scientific">Paxillus rubicundulus Ve08.2h10</name>
    <dbReference type="NCBI Taxonomy" id="930991"/>
    <lineage>
        <taxon>Eukaryota</taxon>
        <taxon>Fungi</taxon>
        <taxon>Dikarya</taxon>
        <taxon>Basidiomycota</taxon>
        <taxon>Agaricomycotina</taxon>
        <taxon>Agaricomycetes</taxon>
        <taxon>Agaricomycetidae</taxon>
        <taxon>Boletales</taxon>
        <taxon>Paxilineae</taxon>
        <taxon>Paxillaceae</taxon>
        <taxon>Paxillus</taxon>
    </lineage>
</organism>
<dbReference type="AlphaFoldDB" id="A0A0D0D8H5"/>
<reference evidence="3" key="2">
    <citation type="submission" date="2015-01" db="EMBL/GenBank/DDBJ databases">
        <title>Evolutionary Origins and Diversification of the Mycorrhizal Mutualists.</title>
        <authorList>
            <consortium name="DOE Joint Genome Institute"/>
            <consortium name="Mycorrhizal Genomics Consortium"/>
            <person name="Kohler A."/>
            <person name="Kuo A."/>
            <person name="Nagy L.G."/>
            <person name="Floudas D."/>
            <person name="Copeland A."/>
            <person name="Barry K.W."/>
            <person name="Cichocki N."/>
            <person name="Veneault-Fourrey C."/>
            <person name="LaButti K."/>
            <person name="Lindquist E.A."/>
            <person name="Lipzen A."/>
            <person name="Lundell T."/>
            <person name="Morin E."/>
            <person name="Murat C."/>
            <person name="Riley R."/>
            <person name="Ohm R."/>
            <person name="Sun H."/>
            <person name="Tunlid A."/>
            <person name="Henrissat B."/>
            <person name="Grigoriev I.V."/>
            <person name="Hibbett D.S."/>
            <person name="Martin F."/>
        </authorList>
    </citation>
    <scope>NUCLEOTIDE SEQUENCE [LARGE SCALE GENOMIC DNA]</scope>
    <source>
        <strain evidence="3">Ve08.2h10</strain>
    </source>
</reference>
<dbReference type="PRINTS" id="PR01217">
    <property type="entry name" value="PRICHEXTENSN"/>
</dbReference>
<feature type="region of interest" description="Disordered" evidence="1">
    <location>
        <begin position="1"/>
        <end position="114"/>
    </location>
</feature>
<sequence>MSYLFRKEGEKPKRPKLIPDSTSEVVNNLLSSNQPHQDSPPLLDSPPPSPPHSPAPLGPLRSPPPPPPPSPPHSPAPLGPPQSPPPPPSPPCSPEPLGPPQPPPANNNIYERRP</sequence>
<dbReference type="InParanoid" id="A0A0D0D8H5"/>
<accession>A0A0D0D8H5</accession>
<evidence type="ECO:0000313" key="2">
    <source>
        <dbReference type="EMBL" id="KIK80001.1"/>
    </source>
</evidence>
<dbReference type="EMBL" id="KN826127">
    <property type="protein sequence ID" value="KIK80001.1"/>
    <property type="molecule type" value="Genomic_DNA"/>
</dbReference>
<dbReference type="HOGENOM" id="CLU_170508_0_0_1"/>
<feature type="compositionally biased region" description="Basic and acidic residues" evidence="1">
    <location>
        <begin position="1"/>
        <end position="12"/>
    </location>
</feature>
<feature type="compositionally biased region" description="Polar residues" evidence="1">
    <location>
        <begin position="20"/>
        <end position="37"/>
    </location>
</feature>
<proteinExistence type="predicted"/>
<keyword evidence="3" id="KW-1185">Reference proteome</keyword>
<reference evidence="2 3" key="1">
    <citation type="submission" date="2014-04" db="EMBL/GenBank/DDBJ databases">
        <authorList>
            <consortium name="DOE Joint Genome Institute"/>
            <person name="Kuo A."/>
            <person name="Kohler A."/>
            <person name="Jargeat P."/>
            <person name="Nagy L.G."/>
            <person name="Floudas D."/>
            <person name="Copeland A."/>
            <person name="Barry K.W."/>
            <person name="Cichocki N."/>
            <person name="Veneault-Fourrey C."/>
            <person name="LaButti K."/>
            <person name="Lindquist E.A."/>
            <person name="Lipzen A."/>
            <person name="Lundell T."/>
            <person name="Morin E."/>
            <person name="Murat C."/>
            <person name="Sun H."/>
            <person name="Tunlid A."/>
            <person name="Henrissat B."/>
            <person name="Grigoriev I.V."/>
            <person name="Hibbett D.S."/>
            <person name="Martin F."/>
            <person name="Nordberg H.P."/>
            <person name="Cantor M.N."/>
            <person name="Hua S.X."/>
        </authorList>
    </citation>
    <scope>NUCLEOTIDE SEQUENCE [LARGE SCALE GENOMIC DNA]</scope>
    <source>
        <strain evidence="2 3">Ve08.2h10</strain>
    </source>
</reference>
<name>A0A0D0D8H5_9AGAM</name>
<evidence type="ECO:0000256" key="1">
    <source>
        <dbReference type="SAM" id="MobiDB-lite"/>
    </source>
</evidence>
<dbReference type="Proteomes" id="UP000054538">
    <property type="component" value="Unassembled WGS sequence"/>
</dbReference>
<evidence type="ECO:0000313" key="3">
    <source>
        <dbReference type="Proteomes" id="UP000054538"/>
    </source>
</evidence>
<gene>
    <name evidence="2" type="ORF">PAXRUDRAFT_16025</name>
</gene>
<feature type="compositionally biased region" description="Pro residues" evidence="1">
    <location>
        <begin position="43"/>
        <end position="105"/>
    </location>
</feature>
<protein>
    <submittedName>
        <fullName evidence="2">Uncharacterized protein</fullName>
    </submittedName>
</protein>